<sequence length="951" mass="106334">MRDYYASTERELEDQVYEVRSGPEPEEPDHEFEELPTELPKRLDDDFIEYYYVINLDSEVLTMNHSIHWKLDNIPRQGDLWMKAISDSIYRNKPTISLDMCSEEHMASPALELPEPDPVIQFEFCLASPKTEIRDAWSVFLTHALAKILIAYQYEIINFGREWSATSFPFCELTFCLVSVASNRARFHDYRGQRCQRNCYRSEPLTPSYLEYGWVDDSVPLDFGSMCHRPDKPPGSSPTETMYWVEGVLVSLELVLDGKAVTRAVGWGIQQGYVNFQVVILSLFEVIFAEVSIGDHGEPFVKVSDNVDLSPLRSEYCVSTHPRERPALKDGMDAQHQHGEIVMRSNCTATAHSLEGHFPGLAALVKFFDVAATRFAATRSRGRLPPEMYERILEFVDYDTWKACLVVSTDFRFYCLRKYRIDTRHRIVAGPFVRLSERPTKRLSFDVEYLQTGNIVPVMHHLSRGSTEGLEWNPIIGDERKVIMTDVTIRFEQVGDAPLYDSSDEAKLHQVETALIWAIRSCLPPDRSSLLHIARAALIHLLVAQVTVYPAVTARSSFIGDNPGLRSGGGEKTTRHQDVLGKALHHPTRFMTLSLAECVLQEMLVRRHPLRAEVVAAPTAPSARSQSSSPCWFPDREECSQLAHRWDDTMLMHGTQTAFDLLLHGVHSPWFKSRVRDALSWLQKNNPLYEHIAIDHGEIDGWKYVDGCNVPILIMDSMQRDEPSVAEKTPTDHIVPDTDRGLEENRFTSIEEIVASAQAQSGHNSSLPQGTPPNEQDLLLSRTSTPGPEGAGGDGDIILETTSSGMFPLDGPVAFEEADKLSFLADAIQTTRTRGADEAEPCAMHVQGTGAQPFILVERGADFADSLHEDFFPRTLPKLFPWGRGGPKALHASDLQQQQAPAAAGLHVNHSRSVTGPDTCCSDMGDGLPATPSFVFSFSTSSSALLTAASA</sequence>
<proteinExistence type="predicted"/>
<reference evidence="2 3" key="1">
    <citation type="journal article" date="2014" name="Genome Biol. Evol.">
        <title>Comparative genomics and transcriptomics analyses reveal divergent lifestyle features of nematode endoparasitic fungus Hirsutella minnesotensis.</title>
        <authorList>
            <person name="Lai Y."/>
            <person name="Liu K."/>
            <person name="Zhang X."/>
            <person name="Zhang X."/>
            <person name="Li K."/>
            <person name="Wang N."/>
            <person name="Shu C."/>
            <person name="Wu Y."/>
            <person name="Wang C."/>
            <person name="Bushley K.E."/>
            <person name="Xiang M."/>
            <person name="Liu X."/>
        </authorList>
    </citation>
    <scope>NUCLEOTIDE SEQUENCE [LARGE SCALE GENOMIC DNA]</scope>
    <source>
        <strain evidence="2 3">3608</strain>
    </source>
</reference>
<evidence type="ECO:0000256" key="1">
    <source>
        <dbReference type="SAM" id="MobiDB-lite"/>
    </source>
</evidence>
<organism evidence="2 3">
    <name type="scientific">Hirsutella minnesotensis 3608</name>
    <dbReference type="NCBI Taxonomy" id="1043627"/>
    <lineage>
        <taxon>Eukaryota</taxon>
        <taxon>Fungi</taxon>
        <taxon>Dikarya</taxon>
        <taxon>Ascomycota</taxon>
        <taxon>Pezizomycotina</taxon>
        <taxon>Sordariomycetes</taxon>
        <taxon>Hypocreomycetidae</taxon>
        <taxon>Hypocreales</taxon>
        <taxon>Ophiocordycipitaceae</taxon>
        <taxon>Hirsutella</taxon>
    </lineage>
</organism>
<dbReference type="OrthoDB" id="3938867at2759"/>
<keyword evidence="3" id="KW-1185">Reference proteome</keyword>
<dbReference type="Proteomes" id="UP000054481">
    <property type="component" value="Unassembled WGS sequence"/>
</dbReference>
<feature type="region of interest" description="Disordered" evidence="1">
    <location>
        <begin position="1"/>
        <end position="34"/>
    </location>
</feature>
<feature type="compositionally biased region" description="Polar residues" evidence="1">
    <location>
        <begin position="757"/>
        <end position="774"/>
    </location>
</feature>
<accession>A0A0F7ZS05</accession>
<dbReference type="AlphaFoldDB" id="A0A0F7ZS05"/>
<gene>
    <name evidence="2" type="ORF">HIM_10067</name>
</gene>
<evidence type="ECO:0000313" key="3">
    <source>
        <dbReference type="Proteomes" id="UP000054481"/>
    </source>
</evidence>
<protein>
    <recommendedName>
        <fullName evidence="4">F-box domain-containing protein</fullName>
    </recommendedName>
</protein>
<evidence type="ECO:0000313" key="2">
    <source>
        <dbReference type="EMBL" id="KJZ70523.1"/>
    </source>
</evidence>
<dbReference type="EMBL" id="KQ030620">
    <property type="protein sequence ID" value="KJZ70523.1"/>
    <property type="molecule type" value="Genomic_DNA"/>
</dbReference>
<feature type="region of interest" description="Disordered" evidence="1">
    <location>
        <begin position="757"/>
        <end position="792"/>
    </location>
</feature>
<evidence type="ECO:0008006" key="4">
    <source>
        <dbReference type="Google" id="ProtNLM"/>
    </source>
</evidence>
<feature type="compositionally biased region" description="Acidic residues" evidence="1">
    <location>
        <begin position="24"/>
        <end position="34"/>
    </location>
</feature>
<name>A0A0F7ZS05_9HYPO</name>